<dbReference type="CDD" id="cd03443">
    <property type="entry name" value="PaaI_thioesterase"/>
    <property type="match status" value="1"/>
</dbReference>
<evidence type="ECO:0000313" key="2">
    <source>
        <dbReference type="Proteomes" id="UP001596512"/>
    </source>
</evidence>
<dbReference type="InterPro" id="IPR029069">
    <property type="entry name" value="HotDog_dom_sf"/>
</dbReference>
<accession>A0ABW2TL91</accession>
<organism evidence="1 2">
    <name type="scientific">Actinokineospora soli</name>
    <dbReference type="NCBI Taxonomy" id="1048753"/>
    <lineage>
        <taxon>Bacteria</taxon>
        <taxon>Bacillati</taxon>
        <taxon>Actinomycetota</taxon>
        <taxon>Actinomycetes</taxon>
        <taxon>Pseudonocardiales</taxon>
        <taxon>Pseudonocardiaceae</taxon>
        <taxon>Actinokineospora</taxon>
    </lineage>
</organism>
<name>A0ABW2TL91_9PSEU</name>
<evidence type="ECO:0000313" key="1">
    <source>
        <dbReference type="EMBL" id="MFC7613323.1"/>
    </source>
</evidence>
<dbReference type="Proteomes" id="UP001596512">
    <property type="component" value="Unassembled WGS sequence"/>
</dbReference>
<dbReference type="SUPFAM" id="SSF54637">
    <property type="entry name" value="Thioesterase/thiol ester dehydrase-isomerase"/>
    <property type="match status" value="1"/>
</dbReference>
<gene>
    <name evidence="1" type="ORF">ACFQV2_06555</name>
</gene>
<sequence length="151" mass="16259">MTYEETFDAALEHLVPQAHRMGVRAVEVAPGRVVCRVPLEGNGNHLGTIYAGVLFTVAEVLGGALCMPSFDLARFYPVVKSLRIDFRKPARSDVLAETSLPEDRIAEIAKTAEEHGKAEFTLHATLTDADGIVVAATEGVYQLRAHKGTGA</sequence>
<keyword evidence="2" id="KW-1185">Reference proteome</keyword>
<dbReference type="InterPro" id="IPR027961">
    <property type="entry name" value="DUF4442"/>
</dbReference>
<keyword evidence="1" id="KW-0378">Hydrolase</keyword>
<protein>
    <submittedName>
        <fullName evidence="1">PaaI family thioesterase</fullName>
        <ecNumber evidence="1">3.1.2.-</ecNumber>
    </submittedName>
</protein>
<dbReference type="Gene3D" id="3.10.129.10">
    <property type="entry name" value="Hotdog Thioesterase"/>
    <property type="match status" value="1"/>
</dbReference>
<proteinExistence type="predicted"/>
<dbReference type="EC" id="3.1.2.-" evidence="1"/>
<dbReference type="EMBL" id="JBHTEY010000004">
    <property type="protein sequence ID" value="MFC7613323.1"/>
    <property type="molecule type" value="Genomic_DNA"/>
</dbReference>
<dbReference type="Pfam" id="PF14539">
    <property type="entry name" value="DUF4442"/>
    <property type="match status" value="1"/>
</dbReference>
<comment type="caution">
    <text evidence="1">The sequence shown here is derived from an EMBL/GenBank/DDBJ whole genome shotgun (WGS) entry which is preliminary data.</text>
</comment>
<dbReference type="GO" id="GO:0016787">
    <property type="term" value="F:hydrolase activity"/>
    <property type="evidence" value="ECO:0007669"/>
    <property type="project" value="UniProtKB-KW"/>
</dbReference>
<reference evidence="2" key="1">
    <citation type="journal article" date="2019" name="Int. J. Syst. Evol. Microbiol.">
        <title>The Global Catalogue of Microorganisms (GCM) 10K type strain sequencing project: providing services to taxonomists for standard genome sequencing and annotation.</title>
        <authorList>
            <consortium name="The Broad Institute Genomics Platform"/>
            <consortium name="The Broad Institute Genome Sequencing Center for Infectious Disease"/>
            <person name="Wu L."/>
            <person name="Ma J."/>
        </authorList>
    </citation>
    <scope>NUCLEOTIDE SEQUENCE [LARGE SCALE GENOMIC DNA]</scope>
    <source>
        <strain evidence="2">JCM 17695</strain>
    </source>
</reference>